<evidence type="ECO:0000256" key="1">
    <source>
        <dbReference type="ARBA" id="ARBA00004141"/>
    </source>
</evidence>
<gene>
    <name evidence="9" type="primary">HGT1_4</name>
    <name evidence="9" type="ORF">LHYA1_G001175</name>
</gene>
<dbReference type="EMBL" id="QGMH01000005">
    <property type="protein sequence ID" value="TVY30667.1"/>
    <property type="molecule type" value="Genomic_DNA"/>
</dbReference>
<sequence length="561" mass="63164">MGIINLGHETDPILTRVVEEDKIRWWKKRNLRYLYFLLYPTCMGIEITSGFDSQMINGLQLIGPWNKLSGRQMDANKVVFGRLTTVSGKKQYAVAGPLLGMISSAYNLGAILAVPIVPWVAQKCGRRWSIFIGSAFQCFGAILQCFSVNAGMYIVARMILGFGIVFCIVSGSAMLGELSYPKERPIMTSMFNASWFVGSLVASGIVVETAKMKGDWAWRLPSILQCCPSLVQMALIFVLPESPRYLISKDRREEAYDILATYHAEGDHDSLFVKAEMAQIETTIRVEMEVAKQSWTDMIATPGMRRRTFIAAAMGLYTQWSGNTLISFYMGKILVMIGYTDTYTKTMFNLGYTAWSFINGTVIAIISPRFKRRTMFLTGAFGMLVGYIAWTVAMQRAMLALDLKVPNKAAGIAVMFFIFFYSPWYNIGNNALAYTYMVELFPYAERSRGISIEQVFVRGAGFFTTFINPIGMDGAGWKYLIMYIAMICLEILTIYFFYPETQGRTLEELTFLFEDKALEEKAVVAVEKTIHHESADDHLVGEKGPRAEEGHVEELVPPKMS</sequence>
<feature type="transmembrane region" description="Helical" evidence="7">
    <location>
        <begin position="350"/>
        <end position="368"/>
    </location>
</feature>
<dbReference type="PANTHER" id="PTHR48022:SF29">
    <property type="entry name" value="SUGAR TRANSPORTER, PUTATIVE (AFU_ORTHOLOGUE AFUA_6G14500)-RELATED"/>
    <property type="match status" value="1"/>
</dbReference>
<comment type="subcellular location">
    <subcellularLocation>
        <location evidence="1">Membrane</location>
        <topology evidence="1">Multi-pass membrane protein</topology>
    </subcellularLocation>
</comment>
<keyword evidence="10" id="KW-1185">Reference proteome</keyword>
<accession>A0A8H8RAG6</accession>
<dbReference type="InterPro" id="IPR005828">
    <property type="entry name" value="MFS_sugar_transport-like"/>
</dbReference>
<feature type="region of interest" description="Disordered" evidence="6">
    <location>
        <begin position="537"/>
        <end position="561"/>
    </location>
</feature>
<proteinExistence type="inferred from homology"/>
<feature type="transmembrane region" description="Helical" evidence="7">
    <location>
        <begin position="477"/>
        <end position="498"/>
    </location>
</feature>
<dbReference type="Gene3D" id="1.20.1250.20">
    <property type="entry name" value="MFS general substrate transporter like domains"/>
    <property type="match status" value="1"/>
</dbReference>
<dbReference type="GO" id="GO:0016020">
    <property type="term" value="C:membrane"/>
    <property type="evidence" value="ECO:0007669"/>
    <property type="project" value="UniProtKB-SubCell"/>
</dbReference>
<evidence type="ECO:0000256" key="5">
    <source>
        <dbReference type="ARBA" id="ARBA00023136"/>
    </source>
</evidence>
<feature type="transmembrane region" description="Helical" evidence="7">
    <location>
        <begin position="33"/>
        <end position="51"/>
    </location>
</feature>
<dbReference type="FunFam" id="1.20.1250.20:FF:000117">
    <property type="entry name" value="MFS hexose transporter"/>
    <property type="match status" value="1"/>
</dbReference>
<dbReference type="Pfam" id="PF00083">
    <property type="entry name" value="Sugar_tr"/>
    <property type="match status" value="1"/>
</dbReference>
<dbReference type="PANTHER" id="PTHR48022">
    <property type="entry name" value="PLASTIDIC GLUCOSE TRANSPORTER 4"/>
    <property type="match status" value="1"/>
</dbReference>
<comment type="similarity">
    <text evidence="2">Belongs to the major facilitator superfamily. Sugar transporter (TC 2.A.1.1) family.</text>
</comment>
<keyword evidence="3 7" id="KW-0812">Transmembrane</keyword>
<keyword evidence="5 7" id="KW-0472">Membrane</keyword>
<dbReference type="InterPro" id="IPR036259">
    <property type="entry name" value="MFS_trans_sf"/>
</dbReference>
<keyword evidence="9" id="KW-0762">Sugar transport</keyword>
<dbReference type="GO" id="GO:0005351">
    <property type="term" value="F:carbohydrate:proton symporter activity"/>
    <property type="evidence" value="ECO:0007669"/>
    <property type="project" value="TreeGrafter"/>
</dbReference>
<name>A0A8H8RAG6_9HELO</name>
<dbReference type="InterPro" id="IPR050360">
    <property type="entry name" value="MFS_Sugar_Transporters"/>
</dbReference>
<evidence type="ECO:0000256" key="4">
    <source>
        <dbReference type="ARBA" id="ARBA00022989"/>
    </source>
</evidence>
<evidence type="ECO:0000313" key="9">
    <source>
        <dbReference type="EMBL" id="TVY30667.1"/>
    </source>
</evidence>
<feature type="transmembrane region" description="Helical" evidence="7">
    <location>
        <begin position="190"/>
        <end position="210"/>
    </location>
</feature>
<dbReference type="Proteomes" id="UP000431533">
    <property type="component" value="Unassembled WGS sequence"/>
</dbReference>
<dbReference type="RefSeq" id="XP_031009453.1">
    <property type="nucleotide sequence ID" value="XM_031146160.1"/>
</dbReference>
<protein>
    <submittedName>
        <fullName evidence="9">High-affinity glucose transporter</fullName>
    </submittedName>
</protein>
<dbReference type="SUPFAM" id="SSF103473">
    <property type="entry name" value="MFS general substrate transporter"/>
    <property type="match status" value="1"/>
</dbReference>
<feature type="transmembrane region" description="Helical" evidence="7">
    <location>
        <begin position="455"/>
        <end position="471"/>
    </location>
</feature>
<evidence type="ECO:0000256" key="6">
    <source>
        <dbReference type="SAM" id="MobiDB-lite"/>
    </source>
</evidence>
<evidence type="ECO:0000256" key="2">
    <source>
        <dbReference type="ARBA" id="ARBA00010992"/>
    </source>
</evidence>
<dbReference type="AlphaFoldDB" id="A0A8H8RAG6"/>
<dbReference type="OrthoDB" id="6133115at2759"/>
<organism evidence="9 10">
    <name type="scientific">Lachnellula hyalina</name>
    <dbReference type="NCBI Taxonomy" id="1316788"/>
    <lineage>
        <taxon>Eukaryota</taxon>
        <taxon>Fungi</taxon>
        <taxon>Dikarya</taxon>
        <taxon>Ascomycota</taxon>
        <taxon>Pezizomycotina</taxon>
        <taxon>Leotiomycetes</taxon>
        <taxon>Helotiales</taxon>
        <taxon>Lachnaceae</taxon>
        <taxon>Lachnellula</taxon>
    </lineage>
</organism>
<comment type="caution">
    <text evidence="9">The sequence shown here is derived from an EMBL/GenBank/DDBJ whole genome shotgun (WGS) entry which is preliminary data.</text>
</comment>
<feature type="transmembrane region" description="Helical" evidence="7">
    <location>
        <begin position="308"/>
        <end position="330"/>
    </location>
</feature>
<feature type="transmembrane region" description="Helical" evidence="7">
    <location>
        <begin position="158"/>
        <end position="178"/>
    </location>
</feature>
<evidence type="ECO:0000256" key="3">
    <source>
        <dbReference type="ARBA" id="ARBA00022692"/>
    </source>
</evidence>
<feature type="transmembrane region" description="Helical" evidence="7">
    <location>
        <begin position="409"/>
        <end position="427"/>
    </location>
</feature>
<keyword evidence="9" id="KW-0813">Transport</keyword>
<feature type="transmembrane region" description="Helical" evidence="7">
    <location>
        <begin position="98"/>
        <end position="121"/>
    </location>
</feature>
<feature type="domain" description="Major facilitator superfamily (MFS) profile" evidence="8">
    <location>
        <begin position="38"/>
        <end position="502"/>
    </location>
</feature>
<dbReference type="InterPro" id="IPR020846">
    <property type="entry name" value="MFS_dom"/>
</dbReference>
<dbReference type="PROSITE" id="PS50850">
    <property type="entry name" value="MFS"/>
    <property type="match status" value="1"/>
</dbReference>
<evidence type="ECO:0000313" key="10">
    <source>
        <dbReference type="Proteomes" id="UP000431533"/>
    </source>
</evidence>
<evidence type="ECO:0000259" key="8">
    <source>
        <dbReference type="PROSITE" id="PS50850"/>
    </source>
</evidence>
<keyword evidence="4 7" id="KW-1133">Transmembrane helix</keyword>
<reference evidence="9 10" key="1">
    <citation type="submission" date="2018-05" db="EMBL/GenBank/DDBJ databases">
        <title>Genome sequencing and assembly of the regulated plant pathogen Lachnellula willkommii and related sister species for the development of diagnostic species identification markers.</title>
        <authorList>
            <person name="Giroux E."/>
            <person name="Bilodeau G."/>
        </authorList>
    </citation>
    <scope>NUCLEOTIDE SEQUENCE [LARGE SCALE GENOMIC DNA]</scope>
    <source>
        <strain evidence="9 10">CBS 185.66</strain>
    </source>
</reference>
<dbReference type="GeneID" id="41981373"/>
<feature type="transmembrane region" description="Helical" evidence="7">
    <location>
        <begin position="375"/>
        <end position="397"/>
    </location>
</feature>
<evidence type="ECO:0000256" key="7">
    <source>
        <dbReference type="SAM" id="Phobius"/>
    </source>
</evidence>